<accession>A0A2A4SQ70</accession>
<dbReference type="Proteomes" id="UP000218113">
    <property type="component" value="Unassembled WGS sequence"/>
</dbReference>
<evidence type="ECO:0000259" key="9">
    <source>
        <dbReference type="Pfam" id="PF00857"/>
    </source>
</evidence>
<dbReference type="CDD" id="cd01011">
    <property type="entry name" value="nicotinamidase"/>
    <property type="match status" value="1"/>
</dbReference>
<comment type="pathway">
    <text evidence="5">Cofactor biosynthesis; nicotinate biosynthesis; nicotinate from nicotinamide: step 1/1.</text>
</comment>
<dbReference type="InterPro" id="IPR000868">
    <property type="entry name" value="Isochorismatase-like_dom"/>
</dbReference>
<comment type="caution">
    <text evidence="10">The sequence shown here is derived from an EMBL/GenBank/DDBJ whole genome shotgun (WGS) entry which is preliminary data.</text>
</comment>
<dbReference type="EMBL" id="NVSR01000147">
    <property type="protein sequence ID" value="PCI23382.1"/>
    <property type="molecule type" value="Genomic_DNA"/>
</dbReference>
<dbReference type="AlphaFoldDB" id="A0A2A4SQ70"/>
<dbReference type="EC" id="3.5.1.19" evidence="6"/>
<dbReference type="GO" id="GO:0046872">
    <property type="term" value="F:metal ion binding"/>
    <property type="evidence" value="ECO:0007669"/>
    <property type="project" value="UniProtKB-KW"/>
</dbReference>
<dbReference type="PANTHER" id="PTHR11080:SF2">
    <property type="entry name" value="LD05707P"/>
    <property type="match status" value="1"/>
</dbReference>
<dbReference type="Pfam" id="PF00857">
    <property type="entry name" value="Isochorismatase"/>
    <property type="match status" value="1"/>
</dbReference>
<evidence type="ECO:0000313" key="10">
    <source>
        <dbReference type="EMBL" id="PCI23382.1"/>
    </source>
</evidence>
<dbReference type="GO" id="GO:0008936">
    <property type="term" value="F:nicotinamidase activity"/>
    <property type="evidence" value="ECO:0007669"/>
    <property type="project" value="UniProtKB-EC"/>
</dbReference>
<proteinExistence type="inferred from homology"/>
<comment type="similarity">
    <text evidence="1">Belongs to the isochorismatase family.</text>
</comment>
<keyword evidence="2" id="KW-0662">Pyridine nucleotide biosynthesis</keyword>
<keyword evidence="4" id="KW-0378">Hydrolase</keyword>
<evidence type="ECO:0000256" key="3">
    <source>
        <dbReference type="ARBA" id="ARBA00022723"/>
    </source>
</evidence>
<reference evidence="11" key="1">
    <citation type="submission" date="2017-08" db="EMBL/GenBank/DDBJ databases">
        <title>A dynamic microbial community with high functional redundancy inhabits the cold, oxic subseafloor aquifer.</title>
        <authorList>
            <person name="Tully B.J."/>
            <person name="Wheat C.G."/>
            <person name="Glazer B.T."/>
            <person name="Huber J.A."/>
        </authorList>
    </citation>
    <scope>NUCLEOTIDE SEQUENCE [LARGE SCALE GENOMIC DNA]</scope>
</reference>
<gene>
    <name evidence="10" type="ORF">COB67_12915</name>
</gene>
<evidence type="ECO:0000256" key="4">
    <source>
        <dbReference type="ARBA" id="ARBA00022801"/>
    </source>
</evidence>
<evidence type="ECO:0000256" key="6">
    <source>
        <dbReference type="ARBA" id="ARBA00039017"/>
    </source>
</evidence>
<dbReference type="SUPFAM" id="SSF52499">
    <property type="entry name" value="Isochorismatase-like hydrolases"/>
    <property type="match status" value="1"/>
</dbReference>
<organism evidence="10 11">
    <name type="scientific">SAR324 cluster bacterium</name>
    <dbReference type="NCBI Taxonomy" id="2024889"/>
    <lineage>
        <taxon>Bacteria</taxon>
        <taxon>Deltaproteobacteria</taxon>
        <taxon>SAR324 cluster</taxon>
    </lineage>
</organism>
<dbReference type="Gene3D" id="3.40.50.850">
    <property type="entry name" value="Isochorismatase-like"/>
    <property type="match status" value="1"/>
</dbReference>
<evidence type="ECO:0000256" key="2">
    <source>
        <dbReference type="ARBA" id="ARBA00022642"/>
    </source>
</evidence>
<evidence type="ECO:0000256" key="5">
    <source>
        <dbReference type="ARBA" id="ARBA00037900"/>
    </source>
</evidence>
<protein>
    <recommendedName>
        <fullName evidence="8">Nicotinamidase</fullName>
        <ecNumber evidence="6">3.5.1.19</ecNumber>
    </recommendedName>
    <alternativeName>
        <fullName evidence="7">Nicotinamide deamidase</fullName>
    </alternativeName>
</protein>
<dbReference type="GO" id="GO:0019363">
    <property type="term" value="P:pyridine nucleotide biosynthetic process"/>
    <property type="evidence" value="ECO:0007669"/>
    <property type="project" value="UniProtKB-KW"/>
</dbReference>
<dbReference type="InterPro" id="IPR036380">
    <property type="entry name" value="Isochorismatase-like_sf"/>
</dbReference>
<feature type="domain" description="Isochorismatase-like" evidence="9">
    <location>
        <begin position="3"/>
        <end position="197"/>
    </location>
</feature>
<evidence type="ECO:0000256" key="1">
    <source>
        <dbReference type="ARBA" id="ARBA00006336"/>
    </source>
</evidence>
<name>A0A2A4SQ70_9DELT</name>
<dbReference type="InterPro" id="IPR052347">
    <property type="entry name" value="Isochorismatase_Nicotinamidase"/>
</dbReference>
<evidence type="ECO:0000313" key="11">
    <source>
        <dbReference type="Proteomes" id="UP000218113"/>
    </source>
</evidence>
<sequence length="203" mass="22520">MDVLLLVDIQNDFCPGGSLAVSEGDLIVPLANSLMQRFEMTLATQDWHPAGHGSFASSHEEPVGSMIDLFGIQQILWPDHCVQNTLGADFHVDLQQQGVHKVFKKGIHQRIDSYSGFFENDHFTHTQLDNYLKGKKVTNLFIMGLATDYCVKFTALDAIKLGYNTTVIIDGCRGVELSPGDMDRAIEEMQVAGVRIIHSSKLL</sequence>
<dbReference type="PANTHER" id="PTHR11080">
    <property type="entry name" value="PYRAZINAMIDASE/NICOTINAMIDASE"/>
    <property type="match status" value="1"/>
</dbReference>
<dbReference type="NCBIfam" id="NF008623">
    <property type="entry name" value="PRK11609.1"/>
    <property type="match status" value="1"/>
</dbReference>
<evidence type="ECO:0000256" key="7">
    <source>
        <dbReference type="ARBA" id="ARBA00043224"/>
    </source>
</evidence>
<keyword evidence="3" id="KW-0479">Metal-binding</keyword>
<evidence type="ECO:0000256" key="8">
    <source>
        <dbReference type="ARBA" id="ARBA00072277"/>
    </source>
</evidence>
<dbReference type="FunFam" id="3.40.50.850:FF:000006">
    <property type="entry name" value="Bifunctional pyrazinamidase/nicotinamidase"/>
    <property type="match status" value="1"/>
</dbReference>